<keyword evidence="3" id="KW-1185">Reference proteome</keyword>
<dbReference type="Gene3D" id="2.60.120.10">
    <property type="entry name" value="Jelly Rolls"/>
    <property type="match status" value="1"/>
</dbReference>
<dbReference type="CDD" id="cd06989">
    <property type="entry name" value="cupin_DRT102"/>
    <property type="match status" value="1"/>
</dbReference>
<keyword evidence="1" id="KW-0732">Signal</keyword>
<dbReference type="InterPro" id="IPR028013">
    <property type="entry name" value="DUF4437"/>
</dbReference>
<dbReference type="SUPFAM" id="SSF51182">
    <property type="entry name" value="RmlC-like cupins"/>
    <property type="match status" value="1"/>
</dbReference>
<name>A0ABX1V7Z2_9PLAN</name>
<evidence type="ECO:0008006" key="4">
    <source>
        <dbReference type="Google" id="ProtNLM"/>
    </source>
</evidence>
<dbReference type="Pfam" id="PF14499">
    <property type="entry name" value="DUF4437"/>
    <property type="match status" value="1"/>
</dbReference>
<evidence type="ECO:0000313" key="2">
    <source>
        <dbReference type="EMBL" id="NNJ24313.1"/>
    </source>
</evidence>
<organism evidence="2 3">
    <name type="scientific">Alienimonas chondri</name>
    <dbReference type="NCBI Taxonomy" id="2681879"/>
    <lineage>
        <taxon>Bacteria</taxon>
        <taxon>Pseudomonadati</taxon>
        <taxon>Planctomycetota</taxon>
        <taxon>Planctomycetia</taxon>
        <taxon>Planctomycetales</taxon>
        <taxon>Planctomycetaceae</taxon>
        <taxon>Alienimonas</taxon>
    </lineage>
</organism>
<gene>
    <name evidence="2" type="ORF">LzC2_03690</name>
</gene>
<dbReference type="InterPro" id="IPR011051">
    <property type="entry name" value="RmlC_Cupin_sf"/>
</dbReference>
<proteinExistence type="predicted"/>
<evidence type="ECO:0000313" key="3">
    <source>
        <dbReference type="Proteomes" id="UP000609651"/>
    </source>
</evidence>
<feature type="signal peptide" evidence="1">
    <location>
        <begin position="1"/>
        <end position="26"/>
    </location>
</feature>
<sequence length="303" mass="31361">MNVRLGLLLPPAALLAAAVGSSAFVAAGVAQEPVAPPTSEVVLSSEVKWGALNPARGPQGPRAGDLWGDRTGKGASGFLVQFADGFASPPHIHNITYRGVVIRGFLHNDDPGAKPMWMPAGSFWTQPVGEVHVTAANGGLALAYVEIDRGPYLVQPSEDAFDDGERPVNVDASNVVWLDASAVTAMAGPVTADSPDGAKVAYLWGAPQSERPSGSFVKLPAGFRGAIRSAGPSCRAVVVEGRVERDTAGDDDAQRLEPGAYFGSTGAATHHLSCDDETGCTLYLRSVGRFEIVPAQPAATPPG</sequence>
<dbReference type="RefSeq" id="WP_171183125.1">
    <property type="nucleotide sequence ID" value="NZ_WTPX01000006.1"/>
</dbReference>
<dbReference type="Proteomes" id="UP000609651">
    <property type="component" value="Unassembled WGS sequence"/>
</dbReference>
<dbReference type="InterPro" id="IPR014710">
    <property type="entry name" value="RmlC-like_jellyroll"/>
</dbReference>
<dbReference type="EMBL" id="WTPX01000006">
    <property type="protein sequence ID" value="NNJ24313.1"/>
    <property type="molecule type" value="Genomic_DNA"/>
</dbReference>
<feature type="chain" id="PRO_5047229789" description="DUF4437 domain-containing protein" evidence="1">
    <location>
        <begin position="27"/>
        <end position="303"/>
    </location>
</feature>
<evidence type="ECO:0000256" key="1">
    <source>
        <dbReference type="SAM" id="SignalP"/>
    </source>
</evidence>
<accession>A0ABX1V7Z2</accession>
<reference evidence="2 3" key="1">
    <citation type="journal article" date="2020" name="Syst. Appl. Microbiol.">
        <title>Alienimonas chondri sp. nov., a novel planctomycete isolated from the biofilm of the red alga Chondrus crispus.</title>
        <authorList>
            <person name="Vitorino I."/>
            <person name="Albuquerque L."/>
            <person name="Wiegand S."/>
            <person name="Kallscheuer N."/>
            <person name="da Costa M.S."/>
            <person name="Lobo-da-Cunha A."/>
            <person name="Jogler C."/>
            <person name="Lage O.M."/>
        </authorList>
    </citation>
    <scope>NUCLEOTIDE SEQUENCE [LARGE SCALE GENOMIC DNA]</scope>
    <source>
        <strain evidence="2 3">LzC2</strain>
    </source>
</reference>
<comment type="caution">
    <text evidence="2">The sequence shown here is derived from an EMBL/GenBank/DDBJ whole genome shotgun (WGS) entry which is preliminary data.</text>
</comment>
<protein>
    <recommendedName>
        <fullName evidence="4">DUF4437 domain-containing protein</fullName>
    </recommendedName>
</protein>